<evidence type="ECO:0000256" key="1">
    <source>
        <dbReference type="ARBA" id="ARBA00022475"/>
    </source>
</evidence>
<dbReference type="PANTHER" id="PTHR30518:SF2">
    <property type="entry name" value="ENDOLYTIC MUREIN TRANSGLYCOSYLASE"/>
    <property type="match status" value="1"/>
</dbReference>
<dbReference type="Proteomes" id="UP001519271">
    <property type="component" value="Unassembled WGS sequence"/>
</dbReference>
<dbReference type="EC" id="4.2.2.29" evidence="7"/>
<evidence type="ECO:0000313" key="8">
    <source>
        <dbReference type="EMBL" id="MBP1920043.1"/>
    </source>
</evidence>
<sequence length="339" mass="37985">MKKFLLVLLIIVVVFGGAGLFGWNYYNGIGENPLKSDSDKVIVTVERNATLNGIFDDLAKAGNLRSLVLTKLYMMQHPLNTNIKAGTYEVPTDATLEEFVKELREGKNINEITVTIPEGYTIERMGNVFEEKGLFSKQEFIDAAKAYKHPDWITNVESRRYAMEGFLMPDTYKFEKGITPEYALDVMHKAFVKKMGAILKELGINSPNTRWNRIVTIAAMIEREAANAGEMPTVSSVIKNRIVKRMRLQIDATVVYALGKESTDKVTLEDLKVDSPYNTYVVSELPVGPIANPGEAAIRAALQPADTNFIYYVLDPKADAHFFTANYNEFLAKKAEFGN</sequence>
<dbReference type="RefSeq" id="WP_209460222.1">
    <property type="nucleotide sequence ID" value="NZ_JAGGKC010000023.1"/>
</dbReference>
<gene>
    <name evidence="7" type="primary">mltG</name>
    <name evidence="8" type="ORF">J2Z34_002541</name>
</gene>
<keyword evidence="5 7" id="KW-0456">Lyase</keyword>
<reference evidence="8 9" key="1">
    <citation type="submission" date="2021-03" db="EMBL/GenBank/DDBJ databases">
        <title>Genomic Encyclopedia of Type Strains, Phase IV (KMG-IV): sequencing the most valuable type-strain genomes for metagenomic binning, comparative biology and taxonomic classification.</title>
        <authorList>
            <person name="Goeker M."/>
        </authorList>
    </citation>
    <scope>NUCLEOTIDE SEQUENCE [LARGE SCALE GENOMIC DNA]</scope>
    <source>
        <strain evidence="8 9">DSM 6139</strain>
    </source>
</reference>
<evidence type="ECO:0000256" key="7">
    <source>
        <dbReference type="HAMAP-Rule" id="MF_02065"/>
    </source>
</evidence>
<dbReference type="InterPro" id="IPR003770">
    <property type="entry name" value="MLTG-like"/>
</dbReference>
<dbReference type="PANTHER" id="PTHR30518">
    <property type="entry name" value="ENDOLYTIC MUREIN TRANSGLYCOSYLASE"/>
    <property type="match status" value="1"/>
</dbReference>
<comment type="catalytic activity">
    <reaction evidence="7">
        <text>a peptidoglycan chain = a peptidoglycan chain with N-acetyl-1,6-anhydromuramyl-[peptide] at the reducing end + a peptidoglycan chain with N-acetylglucosamine at the non-reducing end.</text>
        <dbReference type="EC" id="4.2.2.29"/>
    </reaction>
</comment>
<proteinExistence type="inferred from homology"/>
<keyword evidence="3 7" id="KW-1133">Transmembrane helix</keyword>
<feature type="site" description="Important for catalytic activity" evidence="7">
    <location>
        <position position="224"/>
    </location>
</feature>
<evidence type="ECO:0000256" key="2">
    <source>
        <dbReference type="ARBA" id="ARBA00022692"/>
    </source>
</evidence>
<name>A0ABS4G668_9CLOT</name>
<organism evidence="8 9">
    <name type="scientific">Youngiibacter multivorans</name>
    <dbReference type="NCBI Taxonomy" id="937251"/>
    <lineage>
        <taxon>Bacteria</taxon>
        <taxon>Bacillati</taxon>
        <taxon>Bacillota</taxon>
        <taxon>Clostridia</taxon>
        <taxon>Eubacteriales</taxon>
        <taxon>Clostridiaceae</taxon>
        <taxon>Youngiibacter</taxon>
    </lineage>
</organism>
<evidence type="ECO:0000256" key="5">
    <source>
        <dbReference type="ARBA" id="ARBA00023239"/>
    </source>
</evidence>
<protein>
    <recommendedName>
        <fullName evidence="7">Endolytic murein transglycosylase</fullName>
        <ecNumber evidence="7">4.2.2.29</ecNumber>
    </recommendedName>
    <alternativeName>
        <fullName evidence="7">Peptidoglycan lytic transglycosylase</fullName>
    </alternativeName>
    <alternativeName>
        <fullName evidence="7">Peptidoglycan polymerization terminase</fullName>
    </alternativeName>
</protein>
<keyword evidence="2 7" id="KW-0812">Transmembrane</keyword>
<evidence type="ECO:0000256" key="4">
    <source>
        <dbReference type="ARBA" id="ARBA00023136"/>
    </source>
</evidence>
<comment type="similarity">
    <text evidence="7">Belongs to the transglycosylase MltG family.</text>
</comment>
<keyword evidence="6 7" id="KW-0961">Cell wall biogenesis/degradation</keyword>
<comment type="caution">
    <text evidence="8">The sequence shown here is derived from an EMBL/GenBank/DDBJ whole genome shotgun (WGS) entry which is preliminary data.</text>
</comment>
<dbReference type="Gene3D" id="3.30.1490.480">
    <property type="entry name" value="Endolytic murein transglycosylase"/>
    <property type="match status" value="2"/>
</dbReference>
<evidence type="ECO:0000256" key="6">
    <source>
        <dbReference type="ARBA" id="ARBA00023316"/>
    </source>
</evidence>
<dbReference type="NCBIfam" id="TIGR00247">
    <property type="entry name" value="endolytic transglycosylase MltG"/>
    <property type="match status" value="1"/>
</dbReference>
<keyword evidence="4 7" id="KW-0472">Membrane</keyword>
<dbReference type="HAMAP" id="MF_02065">
    <property type="entry name" value="MltG"/>
    <property type="match status" value="1"/>
</dbReference>
<keyword evidence="1 7" id="KW-1003">Cell membrane</keyword>
<evidence type="ECO:0000313" key="9">
    <source>
        <dbReference type="Proteomes" id="UP001519271"/>
    </source>
</evidence>
<dbReference type="Pfam" id="PF02618">
    <property type="entry name" value="YceG"/>
    <property type="match status" value="1"/>
</dbReference>
<dbReference type="CDD" id="cd08010">
    <property type="entry name" value="MltG_like"/>
    <property type="match status" value="1"/>
</dbReference>
<accession>A0ABS4G668</accession>
<dbReference type="EMBL" id="JAGGKC010000023">
    <property type="protein sequence ID" value="MBP1920043.1"/>
    <property type="molecule type" value="Genomic_DNA"/>
</dbReference>
<keyword evidence="9" id="KW-1185">Reference proteome</keyword>
<comment type="function">
    <text evidence="7">Functions as a peptidoglycan terminase that cleaves nascent peptidoglycan strands endolytically to terminate their elongation.</text>
</comment>
<evidence type="ECO:0000256" key="3">
    <source>
        <dbReference type="ARBA" id="ARBA00022989"/>
    </source>
</evidence>